<proteinExistence type="predicted"/>
<feature type="transmembrane region" description="Helical" evidence="8">
    <location>
        <begin position="35"/>
        <end position="58"/>
    </location>
</feature>
<evidence type="ECO:0000313" key="10">
    <source>
        <dbReference type="EMBL" id="MEF2255050.1"/>
    </source>
</evidence>
<feature type="transmembrane region" description="Helical" evidence="8">
    <location>
        <begin position="6"/>
        <end position="23"/>
    </location>
</feature>
<keyword evidence="4" id="KW-0125">Carotenoid biosynthesis</keyword>
<keyword evidence="11" id="KW-1185">Reference proteome</keyword>
<feature type="transmembrane region" description="Helical" evidence="8">
    <location>
        <begin position="78"/>
        <end position="95"/>
    </location>
</feature>
<evidence type="ECO:0000313" key="11">
    <source>
        <dbReference type="Proteomes" id="UP001351900"/>
    </source>
</evidence>
<dbReference type="InterPro" id="IPR017825">
    <property type="entry name" value="Lycopene_cyclase_dom"/>
</dbReference>
<evidence type="ECO:0000256" key="5">
    <source>
        <dbReference type="ARBA" id="ARBA00022989"/>
    </source>
</evidence>
<evidence type="ECO:0000256" key="1">
    <source>
        <dbReference type="ARBA" id="ARBA00004141"/>
    </source>
</evidence>
<comment type="subcellular location">
    <subcellularLocation>
        <location evidence="1">Membrane</location>
        <topology evidence="1">Multi-pass membrane protein</topology>
    </subcellularLocation>
</comment>
<keyword evidence="6 8" id="KW-0472">Membrane</keyword>
<organism evidence="10 11">
    <name type="scientific">Microbacterium schleiferi</name>
    <dbReference type="NCBI Taxonomy" id="69362"/>
    <lineage>
        <taxon>Bacteria</taxon>
        <taxon>Bacillati</taxon>
        <taxon>Actinomycetota</taxon>
        <taxon>Actinomycetes</taxon>
        <taxon>Micrococcales</taxon>
        <taxon>Microbacteriaceae</taxon>
        <taxon>Microbacterium</taxon>
    </lineage>
</organism>
<gene>
    <name evidence="10" type="ORF">V2V91_07850</name>
</gene>
<dbReference type="Proteomes" id="UP001351900">
    <property type="component" value="Unassembled WGS sequence"/>
</dbReference>
<evidence type="ECO:0000256" key="2">
    <source>
        <dbReference type="ARBA" id="ARBA00004829"/>
    </source>
</evidence>
<keyword evidence="7" id="KW-0413">Isomerase</keyword>
<evidence type="ECO:0000256" key="3">
    <source>
        <dbReference type="ARBA" id="ARBA00022692"/>
    </source>
</evidence>
<evidence type="ECO:0000256" key="7">
    <source>
        <dbReference type="ARBA" id="ARBA00023235"/>
    </source>
</evidence>
<protein>
    <submittedName>
        <fullName evidence="10">Lycopene cyclase domain-containing protein</fullName>
    </submittedName>
</protein>
<evidence type="ECO:0000256" key="6">
    <source>
        <dbReference type="ARBA" id="ARBA00023136"/>
    </source>
</evidence>
<evidence type="ECO:0000259" key="9">
    <source>
        <dbReference type="Pfam" id="PF18916"/>
    </source>
</evidence>
<feature type="domain" description="Lycopene cyclase" evidence="9">
    <location>
        <begin position="10"/>
        <end position="94"/>
    </location>
</feature>
<comment type="caution">
    <text evidence="10">The sequence shown here is derived from an EMBL/GenBank/DDBJ whole genome shotgun (WGS) entry which is preliminary data.</text>
</comment>
<keyword evidence="3 8" id="KW-0812">Transmembrane</keyword>
<evidence type="ECO:0000256" key="8">
    <source>
        <dbReference type="SAM" id="Phobius"/>
    </source>
</evidence>
<accession>A0ABU7V5Y3</accession>
<reference evidence="10 11" key="1">
    <citation type="submission" date="2024-01" db="EMBL/GenBank/DDBJ databases">
        <title>the genome sequence of strain Microbacterium schleiferi NBRC 15075.</title>
        <authorList>
            <person name="Ding Y."/>
            <person name="Zhang G."/>
        </authorList>
    </citation>
    <scope>NUCLEOTIDE SEQUENCE [LARGE SCALE GENOMIC DNA]</scope>
    <source>
        <strain evidence="10 11">NBRC 15075</strain>
    </source>
</reference>
<dbReference type="Pfam" id="PF18916">
    <property type="entry name" value="Lycopene_cyc"/>
    <property type="match status" value="1"/>
</dbReference>
<sequence length="107" mass="11287">MTYALIIIPFALFTLVVTLLSATQPGMKQRMLASTISAAVLVILTAIFDNVIISAGLVAYPEGTSSGIRIGLAPIEDFSYAICAAYLVPAVYVLLPQGRTGVARGQR</sequence>
<dbReference type="RefSeq" id="WP_331791428.1">
    <property type="nucleotide sequence ID" value="NZ_BAAAUO010000012.1"/>
</dbReference>
<dbReference type="NCBIfam" id="TIGR03462">
    <property type="entry name" value="CarR_dom_SF"/>
    <property type="match status" value="1"/>
</dbReference>
<keyword evidence="5 8" id="KW-1133">Transmembrane helix</keyword>
<comment type="pathway">
    <text evidence="2">Carotenoid biosynthesis.</text>
</comment>
<evidence type="ECO:0000256" key="4">
    <source>
        <dbReference type="ARBA" id="ARBA00022746"/>
    </source>
</evidence>
<name>A0ABU7V5Y3_9MICO</name>
<dbReference type="EMBL" id="JAZHOV010000004">
    <property type="protein sequence ID" value="MEF2255050.1"/>
    <property type="molecule type" value="Genomic_DNA"/>
</dbReference>